<feature type="transmembrane region" description="Helical" evidence="5">
    <location>
        <begin position="338"/>
        <end position="360"/>
    </location>
</feature>
<evidence type="ECO:0000256" key="3">
    <source>
        <dbReference type="ARBA" id="ARBA00022989"/>
    </source>
</evidence>
<comment type="caution">
    <text evidence="6">The sequence shown here is derived from an EMBL/GenBank/DDBJ whole genome shotgun (WGS) entry which is preliminary data.</text>
</comment>
<dbReference type="Proteomes" id="UP000291343">
    <property type="component" value="Unassembled WGS sequence"/>
</dbReference>
<feature type="transmembrane region" description="Helical" evidence="5">
    <location>
        <begin position="96"/>
        <end position="117"/>
    </location>
</feature>
<dbReference type="InterPro" id="IPR011701">
    <property type="entry name" value="MFS"/>
</dbReference>
<feature type="transmembrane region" description="Helical" evidence="5">
    <location>
        <begin position="405"/>
        <end position="427"/>
    </location>
</feature>
<dbReference type="GO" id="GO:0016020">
    <property type="term" value="C:membrane"/>
    <property type="evidence" value="ECO:0007669"/>
    <property type="project" value="UniProtKB-SubCell"/>
</dbReference>
<proteinExistence type="predicted"/>
<dbReference type="PANTHER" id="PTHR23507">
    <property type="entry name" value="ZGC:174356"/>
    <property type="match status" value="1"/>
</dbReference>
<dbReference type="Gene3D" id="1.20.1250.20">
    <property type="entry name" value="MFS general substrate transporter like domains"/>
    <property type="match status" value="1"/>
</dbReference>
<dbReference type="OrthoDB" id="430300at2759"/>
<evidence type="ECO:0008006" key="8">
    <source>
        <dbReference type="Google" id="ProtNLM"/>
    </source>
</evidence>
<feature type="transmembrane region" description="Helical" evidence="5">
    <location>
        <begin position="65"/>
        <end position="84"/>
    </location>
</feature>
<dbReference type="FunCoup" id="A0A482WPZ6">
    <property type="interactions" value="89"/>
</dbReference>
<keyword evidence="3 5" id="KW-1133">Transmembrane helix</keyword>
<evidence type="ECO:0000313" key="7">
    <source>
        <dbReference type="Proteomes" id="UP000291343"/>
    </source>
</evidence>
<protein>
    <recommendedName>
        <fullName evidence="8">Major facilitator superfamily (MFS) profile domain-containing protein</fullName>
    </recommendedName>
</protein>
<keyword evidence="2 5" id="KW-0812">Transmembrane</keyword>
<gene>
    <name evidence="6" type="ORF">LSTR_LSTR003752</name>
</gene>
<sequence>MELIYPEVLAFLLLFPAGLSRGVFTNLLMETVCLSVNNMTYEICSHVELIPSDVQNIIQPQVNRLLNWQVLIETILPAFCVVFLGPWSDSHGRRPLILISVLGQLLYYCVLSVQVLFSDLLPASYYLLPSIPIGLTGGYSVLVLAVVCSITDFTTNENRAARMGTFQASCMIGSLMAQLLTAKVSSGPHGFQITFLICAVVCFINLLYAIIYVPESVNLPRETAEVRVLDLFKVIAKKRPNYKRAQLYLLILANTAYFLIVFGEGDVFYQSAIKRFHWNLEKYARLSSLSLAVAGLVLIFGSYVVKFFRISDIAAALIVVVPRIVSSIVVFLAPSDHWLYVAAVMGCVCTLLTPFYRAAVTKIVPSDELGKIFAVIIFTEALVPSVSSNIYTFAYNSLIYTHPNAVFLVSFALALLTFIMLLGAYFIQIRYPAIEFEHVADDPTFTNPSQT</sequence>
<dbReference type="GO" id="GO:0022857">
    <property type="term" value="F:transmembrane transporter activity"/>
    <property type="evidence" value="ECO:0007669"/>
    <property type="project" value="InterPro"/>
</dbReference>
<feature type="transmembrane region" description="Helical" evidence="5">
    <location>
        <begin position="247"/>
        <end position="263"/>
    </location>
</feature>
<evidence type="ECO:0000256" key="1">
    <source>
        <dbReference type="ARBA" id="ARBA00004141"/>
    </source>
</evidence>
<dbReference type="SMR" id="A0A482WPZ6"/>
<dbReference type="AlphaFoldDB" id="A0A482WPZ6"/>
<dbReference type="PANTHER" id="PTHR23507:SF39">
    <property type="entry name" value="GH23453P-RELATED"/>
    <property type="match status" value="1"/>
</dbReference>
<evidence type="ECO:0000256" key="4">
    <source>
        <dbReference type="ARBA" id="ARBA00023136"/>
    </source>
</evidence>
<feature type="transmembrane region" description="Helical" evidence="5">
    <location>
        <begin position="372"/>
        <end position="393"/>
    </location>
</feature>
<feature type="transmembrane region" description="Helical" evidence="5">
    <location>
        <begin position="193"/>
        <end position="213"/>
    </location>
</feature>
<dbReference type="SUPFAM" id="SSF103473">
    <property type="entry name" value="MFS general substrate transporter"/>
    <property type="match status" value="1"/>
</dbReference>
<evidence type="ECO:0000256" key="5">
    <source>
        <dbReference type="SAM" id="Phobius"/>
    </source>
</evidence>
<feature type="transmembrane region" description="Helical" evidence="5">
    <location>
        <begin position="160"/>
        <end position="181"/>
    </location>
</feature>
<dbReference type="InParanoid" id="A0A482WPZ6"/>
<evidence type="ECO:0000313" key="6">
    <source>
        <dbReference type="EMBL" id="RZF35312.1"/>
    </source>
</evidence>
<dbReference type="InterPro" id="IPR036259">
    <property type="entry name" value="MFS_trans_sf"/>
</dbReference>
<dbReference type="EMBL" id="QKKF02028860">
    <property type="protein sequence ID" value="RZF35312.1"/>
    <property type="molecule type" value="Genomic_DNA"/>
</dbReference>
<feature type="transmembrane region" description="Helical" evidence="5">
    <location>
        <begin position="312"/>
        <end position="332"/>
    </location>
</feature>
<keyword evidence="4 5" id="KW-0472">Membrane</keyword>
<comment type="subcellular location">
    <subcellularLocation>
        <location evidence="1">Membrane</location>
        <topology evidence="1">Multi-pass membrane protein</topology>
    </subcellularLocation>
</comment>
<keyword evidence="7" id="KW-1185">Reference proteome</keyword>
<organism evidence="6 7">
    <name type="scientific">Laodelphax striatellus</name>
    <name type="common">Small brown planthopper</name>
    <name type="synonym">Delphax striatella</name>
    <dbReference type="NCBI Taxonomy" id="195883"/>
    <lineage>
        <taxon>Eukaryota</taxon>
        <taxon>Metazoa</taxon>
        <taxon>Ecdysozoa</taxon>
        <taxon>Arthropoda</taxon>
        <taxon>Hexapoda</taxon>
        <taxon>Insecta</taxon>
        <taxon>Pterygota</taxon>
        <taxon>Neoptera</taxon>
        <taxon>Paraneoptera</taxon>
        <taxon>Hemiptera</taxon>
        <taxon>Auchenorrhyncha</taxon>
        <taxon>Fulgoroidea</taxon>
        <taxon>Delphacidae</taxon>
        <taxon>Criomorphinae</taxon>
        <taxon>Laodelphax</taxon>
    </lineage>
</organism>
<name>A0A482WPZ6_LAOST</name>
<accession>A0A482WPZ6</accession>
<reference evidence="6 7" key="1">
    <citation type="journal article" date="2017" name="Gigascience">
        <title>Genome sequence of the small brown planthopper, Laodelphax striatellus.</title>
        <authorList>
            <person name="Zhu J."/>
            <person name="Jiang F."/>
            <person name="Wang X."/>
            <person name="Yang P."/>
            <person name="Bao Y."/>
            <person name="Zhao W."/>
            <person name="Wang W."/>
            <person name="Lu H."/>
            <person name="Wang Q."/>
            <person name="Cui N."/>
            <person name="Li J."/>
            <person name="Chen X."/>
            <person name="Luo L."/>
            <person name="Yu J."/>
            <person name="Kang L."/>
            <person name="Cui F."/>
        </authorList>
    </citation>
    <scope>NUCLEOTIDE SEQUENCE [LARGE SCALE GENOMIC DNA]</scope>
    <source>
        <strain evidence="6">Lst14</strain>
    </source>
</reference>
<feature type="transmembrane region" description="Helical" evidence="5">
    <location>
        <begin position="123"/>
        <end position="148"/>
    </location>
</feature>
<evidence type="ECO:0000256" key="2">
    <source>
        <dbReference type="ARBA" id="ARBA00022692"/>
    </source>
</evidence>
<feature type="transmembrane region" description="Helical" evidence="5">
    <location>
        <begin position="283"/>
        <end position="305"/>
    </location>
</feature>
<dbReference type="Pfam" id="PF07690">
    <property type="entry name" value="MFS_1"/>
    <property type="match status" value="1"/>
</dbReference>